<keyword evidence="10" id="KW-0456">Lyase</keyword>
<feature type="domain" description="HhH-GPD" evidence="12">
    <location>
        <begin position="40"/>
        <end position="187"/>
    </location>
</feature>
<comment type="cofactor">
    <cofactor evidence="10">
        <name>[4Fe-4S] cluster</name>
        <dbReference type="ChEBI" id="CHEBI:49883"/>
    </cofactor>
    <text evidence="10">Binds 1 [4Fe-4S] cluster.</text>
</comment>
<evidence type="ECO:0000256" key="4">
    <source>
        <dbReference type="ARBA" id="ARBA00022763"/>
    </source>
</evidence>
<evidence type="ECO:0000256" key="3">
    <source>
        <dbReference type="ARBA" id="ARBA00022723"/>
    </source>
</evidence>
<dbReference type="GO" id="GO:0051539">
    <property type="term" value="F:4 iron, 4 sulfur cluster binding"/>
    <property type="evidence" value="ECO:0007669"/>
    <property type="project" value="UniProtKB-UniRule"/>
</dbReference>
<dbReference type="EC" id="4.2.99.18" evidence="10"/>
<dbReference type="KEGG" id="stq:Spith_2110"/>
<dbReference type="GO" id="GO:0003677">
    <property type="term" value="F:DNA binding"/>
    <property type="evidence" value="ECO:0007669"/>
    <property type="project" value="UniProtKB-UniRule"/>
</dbReference>
<feature type="compositionally biased region" description="Basic and acidic residues" evidence="11">
    <location>
        <begin position="215"/>
        <end position="231"/>
    </location>
</feature>
<evidence type="ECO:0000256" key="2">
    <source>
        <dbReference type="ARBA" id="ARBA00022485"/>
    </source>
</evidence>
<keyword evidence="6 10" id="KW-0408">Iron</keyword>
<dbReference type="Gene3D" id="1.10.1670.10">
    <property type="entry name" value="Helix-hairpin-Helix base-excision DNA repair enzymes (C-terminal)"/>
    <property type="match status" value="1"/>
</dbReference>
<dbReference type="InterPro" id="IPR004035">
    <property type="entry name" value="Endouclease-III_FeS-bd_BS"/>
</dbReference>
<dbReference type="GO" id="GO:0140078">
    <property type="term" value="F:class I DNA-(apurinic or apyrimidinic site) endonuclease activity"/>
    <property type="evidence" value="ECO:0007669"/>
    <property type="project" value="UniProtKB-EC"/>
</dbReference>
<dbReference type="CDD" id="cd00056">
    <property type="entry name" value="ENDO3c"/>
    <property type="match status" value="1"/>
</dbReference>
<keyword evidence="7 10" id="KW-0411">Iron-sulfur</keyword>
<keyword evidence="9 10" id="KW-0326">Glycosidase</keyword>
<comment type="function">
    <text evidence="10">DNA repair enzyme that has both DNA N-glycosylase activity and AP-lyase activity. The DNA N-glycosylase activity releases various damaged pyrimidines from DNA by cleaving the N-glycosidic bond, leaving an AP (apurinic/apyrimidinic) site. The AP-lyase activity cleaves the phosphodiester bond 3' to the AP site by a beta-elimination, leaving a 3'-terminal unsaturated sugar and a product with a terminal 5'-phosphate.</text>
</comment>
<dbReference type="PROSITE" id="PS00764">
    <property type="entry name" value="ENDONUCLEASE_III_1"/>
    <property type="match status" value="1"/>
</dbReference>
<feature type="region of interest" description="Disordered" evidence="11">
    <location>
        <begin position="215"/>
        <end position="238"/>
    </location>
</feature>
<dbReference type="PANTHER" id="PTHR10359">
    <property type="entry name" value="A/G-SPECIFIC ADENINE GLYCOSYLASE/ENDONUCLEASE III"/>
    <property type="match status" value="1"/>
</dbReference>
<comment type="catalytic activity">
    <reaction evidence="10">
        <text>2'-deoxyribonucleotide-(2'-deoxyribose 5'-phosphate)-2'-deoxyribonucleotide-DNA = a 3'-end 2'-deoxyribonucleotide-(2,3-dehydro-2,3-deoxyribose 5'-phosphate)-DNA + a 5'-end 5'-phospho-2'-deoxyribonucleoside-DNA + H(+)</text>
        <dbReference type="Rhea" id="RHEA:66592"/>
        <dbReference type="Rhea" id="RHEA-COMP:13180"/>
        <dbReference type="Rhea" id="RHEA-COMP:16897"/>
        <dbReference type="Rhea" id="RHEA-COMP:17067"/>
        <dbReference type="ChEBI" id="CHEBI:15378"/>
        <dbReference type="ChEBI" id="CHEBI:136412"/>
        <dbReference type="ChEBI" id="CHEBI:157695"/>
        <dbReference type="ChEBI" id="CHEBI:167181"/>
        <dbReference type="EC" id="4.2.99.18"/>
    </reaction>
</comment>
<dbReference type="Gene3D" id="1.10.340.30">
    <property type="entry name" value="Hypothetical protein, domain 2"/>
    <property type="match status" value="1"/>
</dbReference>
<keyword evidence="10" id="KW-0238">DNA-binding</keyword>
<dbReference type="InterPro" id="IPR005759">
    <property type="entry name" value="Nth"/>
</dbReference>
<keyword evidence="5 10" id="KW-0378">Hydrolase</keyword>
<accession>G0GF22</accession>
<evidence type="ECO:0000256" key="10">
    <source>
        <dbReference type="HAMAP-Rule" id="MF_00942"/>
    </source>
</evidence>
<evidence type="ECO:0000256" key="8">
    <source>
        <dbReference type="ARBA" id="ARBA00023204"/>
    </source>
</evidence>
<proteinExistence type="inferred from homology"/>
<dbReference type="AlphaFoldDB" id="G0GF22"/>
<dbReference type="GO" id="GO:0046872">
    <property type="term" value="F:metal ion binding"/>
    <property type="evidence" value="ECO:0007669"/>
    <property type="project" value="UniProtKB-KW"/>
</dbReference>
<organism evidence="13 14">
    <name type="scientific">Winmispira thermophila (strain ATCC 700085 / DSM 6578 / Z-1203)</name>
    <name type="common">Spirochaeta thermophila</name>
    <dbReference type="NCBI Taxonomy" id="869211"/>
    <lineage>
        <taxon>Bacteria</taxon>
        <taxon>Pseudomonadati</taxon>
        <taxon>Spirochaetota</taxon>
        <taxon>Spirochaetia</taxon>
        <taxon>Winmispirales</taxon>
        <taxon>Winmispiraceae</taxon>
        <taxon>Winmispira</taxon>
    </lineage>
</organism>
<dbReference type="EMBL" id="CP002903">
    <property type="protein sequence ID" value="AEJ62366.1"/>
    <property type="molecule type" value="Genomic_DNA"/>
</dbReference>
<name>G0GF22_WINT7</name>
<dbReference type="SUPFAM" id="SSF48150">
    <property type="entry name" value="DNA-glycosylase"/>
    <property type="match status" value="1"/>
</dbReference>
<dbReference type="OrthoDB" id="9800977at2"/>
<evidence type="ECO:0000256" key="6">
    <source>
        <dbReference type="ARBA" id="ARBA00023004"/>
    </source>
</evidence>
<evidence type="ECO:0000256" key="5">
    <source>
        <dbReference type="ARBA" id="ARBA00022801"/>
    </source>
</evidence>
<dbReference type="RefSeq" id="WP_014625681.1">
    <property type="nucleotide sequence ID" value="NC_017583.1"/>
</dbReference>
<dbReference type="Pfam" id="PF00730">
    <property type="entry name" value="HhH-GPD"/>
    <property type="match status" value="1"/>
</dbReference>
<dbReference type="HAMAP" id="MF_00942">
    <property type="entry name" value="Nth"/>
    <property type="match status" value="1"/>
</dbReference>
<dbReference type="PANTHER" id="PTHR10359:SF18">
    <property type="entry name" value="ENDONUCLEASE III"/>
    <property type="match status" value="1"/>
</dbReference>
<evidence type="ECO:0000256" key="9">
    <source>
        <dbReference type="ARBA" id="ARBA00023295"/>
    </source>
</evidence>
<feature type="binding site" evidence="10">
    <location>
        <position position="196"/>
    </location>
    <ligand>
        <name>[4Fe-4S] cluster</name>
        <dbReference type="ChEBI" id="CHEBI:49883"/>
    </ligand>
</feature>
<dbReference type="PIRSF" id="PIRSF001435">
    <property type="entry name" value="Nth"/>
    <property type="match status" value="1"/>
</dbReference>
<dbReference type="Proteomes" id="UP000007254">
    <property type="component" value="Chromosome"/>
</dbReference>
<feature type="binding site" evidence="10">
    <location>
        <position position="199"/>
    </location>
    <ligand>
        <name>[4Fe-4S] cluster</name>
        <dbReference type="ChEBI" id="CHEBI:49883"/>
    </ligand>
</feature>
<evidence type="ECO:0000256" key="7">
    <source>
        <dbReference type="ARBA" id="ARBA00023014"/>
    </source>
</evidence>
<dbReference type="FunFam" id="1.10.340.30:FF:000001">
    <property type="entry name" value="Endonuclease III"/>
    <property type="match status" value="1"/>
</dbReference>
<evidence type="ECO:0000259" key="12">
    <source>
        <dbReference type="SMART" id="SM00478"/>
    </source>
</evidence>
<dbReference type="HOGENOM" id="CLU_012862_3_3_12"/>
<evidence type="ECO:0000256" key="11">
    <source>
        <dbReference type="SAM" id="MobiDB-lite"/>
    </source>
</evidence>
<keyword evidence="3 10" id="KW-0479">Metal-binding</keyword>
<reference evidence="13 14" key="1">
    <citation type="submission" date="2011-06" db="EMBL/GenBank/DDBJ databases">
        <title>The complete genome of Spirochaeta thermophila DSM 6578.</title>
        <authorList>
            <consortium name="US DOE Joint Genome Institute (JGI-PGF)"/>
            <person name="Lucas S."/>
            <person name="Lapidus A."/>
            <person name="Bruce D."/>
            <person name="Goodwin L."/>
            <person name="Pitluck S."/>
            <person name="Peters L."/>
            <person name="Kyrpides N."/>
            <person name="Mavromatis K."/>
            <person name="Ivanova N."/>
            <person name="Mikailova N."/>
            <person name="Pagani I."/>
            <person name="Chertkov O."/>
            <person name="Detter J.C."/>
            <person name="Tapia R."/>
            <person name="Han C."/>
            <person name="Land M."/>
            <person name="Hauser L."/>
            <person name="Markowitz V."/>
            <person name="Cheng J.-F."/>
            <person name="Hugenholtz P."/>
            <person name="Woyke T."/>
            <person name="Wu D."/>
            <person name="Spring S."/>
            <person name="Merkhoffer B."/>
            <person name="Schneider S."/>
            <person name="Klenk H.-P."/>
            <person name="Eisen J.A."/>
        </authorList>
    </citation>
    <scope>NUCLEOTIDE SEQUENCE [LARGE SCALE GENOMIC DNA]</scope>
    <source>
        <strain evidence="14">ATCC 700085 / DSM 6578 / Z-1203</strain>
    </source>
</reference>
<dbReference type="STRING" id="869211.Spith_2110"/>
<evidence type="ECO:0000313" key="14">
    <source>
        <dbReference type="Proteomes" id="UP000007254"/>
    </source>
</evidence>
<dbReference type="GO" id="GO:0019104">
    <property type="term" value="F:DNA N-glycosylase activity"/>
    <property type="evidence" value="ECO:0007669"/>
    <property type="project" value="UniProtKB-UniRule"/>
</dbReference>
<feature type="binding site" evidence="10">
    <location>
        <position position="189"/>
    </location>
    <ligand>
        <name>[4Fe-4S] cluster</name>
        <dbReference type="ChEBI" id="CHEBI:49883"/>
    </ligand>
</feature>
<protein>
    <recommendedName>
        <fullName evidence="10">Endonuclease III</fullName>
        <ecNumber evidence="10">4.2.99.18</ecNumber>
    </recommendedName>
    <alternativeName>
        <fullName evidence="10">DNA-(apurinic or apyrimidinic site) lyase</fullName>
    </alternativeName>
</protein>
<keyword evidence="8 10" id="KW-0234">DNA repair</keyword>
<feature type="binding site" evidence="10">
    <location>
        <position position="205"/>
    </location>
    <ligand>
        <name>[4Fe-4S] cluster</name>
        <dbReference type="ChEBI" id="CHEBI:49883"/>
    </ligand>
</feature>
<keyword evidence="4 10" id="KW-0227">DNA damage</keyword>
<evidence type="ECO:0000313" key="13">
    <source>
        <dbReference type="EMBL" id="AEJ62366.1"/>
    </source>
</evidence>
<dbReference type="SMART" id="SM00478">
    <property type="entry name" value="ENDO3c"/>
    <property type="match status" value="1"/>
</dbReference>
<keyword evidence="14" id="KW-1185">Reference proteome</keyword>
<dbReference type="InterPro" id="IPR023170">
    <property type="entry name" value="HhH_base_excis_C"/>
</dbReference>
<dbReference type="InterPro" id="IPR011257">
    <property type="entry name" value="DNA_glycosylase"/>
</dbReference>
<gene>
    <name evidence="10" type="primary">nth</name>
    <name evidence="13" type="ordered locus">Spith_2110</name>
</gene>
<dbReference type="InterPro" id="IPR003265">
    <property type="entry name" value="HhH-GPD_domain"/>
</dbReference>
<evidence type="ECO:0000256" key="1">
    <source>
        <dbReference type="ARBA" id="ARBA00008343"/>
    </source>
</evidence>
<comment type="similarity">
    <text evidence="1 10">Belongs to the Nth/MutY family.</text>
</comment>
<sequence length="238" mass="27224">MHERRERFEHIYRILEEEYADTSSFISFAEPFQLLVGVILSAQSTDRQVNLILPELFVRFPTPKDLAEAPAEEIETLVRSVGFFRMKARNIKETARLVHERWRGRVPERMEDLLLLPGVGRKSANVIRGTIYGRPAIIVDTHFGRVVRRLGLTEERTPERIERDLASWIPPGKQYPFSMRINRHGRAVCTARRPACESCRLAPFCLRRGVVSRGEEERGGLGDDSTTRARSGESPGAR</sequence>
<keyword evidence="2 10" id="KW-0004">4Fe-4S</keyword>
<dbReference type="GO" id="GO:0006285">
    <property type="term" value="P:base-excision repair, AP site formation"/>
    <property type="evidence" value="ECO:0007669"/>
    <property type="project" value="TreeGrafter"/>
</dbReference>